<dbReference type="EMBL" id="GBRH01232220">
    <property type="protein sequence ID" value="JAD65675.1"/>
    <property type="molecule type" value="Transcribed_RNA"/>
</dbReference>
<reference evidence="1" key="1">
    <citation type="submission" date="2014-09" db="EMBL/GenBank/DDBJ databases">
        <authorList>
            <person name="Magalhaes I.L.F."/>
            <person name="Oliveira U."/>
            <person name="Santos F.R."/>
            <person name="Vidigal T.H.D.A."/>
            <person name="Brescovit A.D."/>
            <person name="Santos A.J."/>
        </authorList>
    </citation>
    <scope>NUCLEOTIDE SEQUENCE</scope>
    <source>
        <tissue evidence="1">Shoot tissue taken approximately 20 cm above the soil surface</tissue>
    </source>
</reference>
<sequence>MDILHLRLCCCYCWVSFTC</sequence>
<protein>
    <submittedName>
        <fullName evidence="1">Uncharacterized protein</fullName>
    </submittedName>
</protein>
<organism evidence="1">
    <name type="scientific">Arundo donax</name>
    <name type="common">Giant reed</name>
    <name type="synonym">Donax arundinaceus</name>
    <dbReference type="NCBI Taxonomy" id="35708"/>
    <lineage>
        <taxon>Eukaryota</taxon>
        <taxon>Viridiplantae</taxon>
        <taxon>Streptophyta</taxon>
        <taxon>Embryophyta</taxon>
        <taxon>Tracheophyta</taxon>
        <taxon>Spermatophyta</taxon>
        <taxon>Magnoliopsida</taxon>
        <taxon>Liliopsida</taxon>
        <taxon>Poales</taxon>
        <taxon>Poaceae</taxon>
        <taxon>PACMAD clade</taxon>
        <taxon>Arundinoideae</taxon>
        <taxon>Arundineae</taxon>
        <taxon>Arundo</taxon>
    </lineage>
</organism>
<accession>A0A0A9BX05</accession>
<proteinExistence type="predicted"/>
<dbReference type="AlphaFoldDB" id="A0A0A9BX05"/>
<name>A0A0A9BX05_ARUDO</name>
<reference evidence="1" key="2">
    <citation type="journal article" date="2015" name="Data Brief">
        <title>Shoot transcriptome of the giant reed, Arundo donax.</title>
        <authorList>
            <person name="Barrero R.A."/>
            <person name="Guerrero F.D."/>
            <person name="Moolhuijzen P."/>
            <person name="Goolsby J.A."/>
            <person name="Tidwell J."/>
            <person name="Bellgard S.E."/>
            <person name="Bellgard M.I."/>
        </authorList>
    </citation>
    <scope>NUCLEOTIDE SEQUENCE</scope>
    <source>
        <tissue evidence="1">Shoot tissue taken approximately 20 cm above the soil surface</tissue>
    </source>
</reference>
<evidence type="ECO:0000313" key="1">
    <source>
        <dbReference type="EMBL" id="JAD65675.1"/>
    </source>
</evidence>